<gene>
    <name evidence="1" type="ORF">FHS49_000648</name>
</gene>
<organism evidence="1 2">
    <name type="scientific">Sphingobium boeckii</name>
    <dbReference type="NCBI Taxonomy" id="1082345"/>
    <lineage>
        <taxon>Bacteria</taxon>
        <taxon>Pseudomonadati</taxon>
        <taxon>Pseudomonadota</taxon>
        <taxon>Alphaproteobacteria</taxon>
        <taxon>Sphingomonadales</taxon>
        <taxon>Sphingomonadaceae</taxon>
        <taxon>Sphingobium</taxon>
    </lineage>
</organism>
<name>A0A7W9AFN5_9SPHN</name>
<evidence type="ECO:0000313" key="1">
    <source>
        <dbReference type="EMBL" id="MBB5684657.1"/>
    </source>
</evidence>
<sequence>MTTIQRDTGPTPPPSLAATMADAGWLAHRYDPEQDAVHFLPVSRDTHRTATFLTDDYLPAGHHPFVVRRKDAIAATPPGARLHFIFHSAYCCSTLLARAMDRPGWGMGLKEPVILNDIVGWRRRGGKGPDMAEVLDDMLAMLARPFAPGEAVVVKPSTIVNSLAFAMLTLRPESCAILLYAPLPTFLGSIAKKGIDGRLWVRTLLTGMLDDKVIDLGFAPRDYVGHTDLQAAAVCWLAHQKMFASLVERFGEARVRTLDSATLMAEPAAAIALMAKLFGRPLDKAAVEEIVAGPAFRTHSKSGDVFDSADRAVEHRDAAKIHADEIDKVIIWATAVAANAGVSLTPPGALLT</sequence>
<comment type="caution">
    <text evidence="1">The sequence shown here is derived from an EMBL/GenBank/DDBJ whole genome shotgun (WGS) entry which is preliminary data.</text>
</comment>
<reference evidence="1 2" key="1">
    <citation type="submission" date="2020-08" db="EMBL/GenBank/DDBJ databases">
        <title>Genomic Encyclopedia of Type Strains, Phase IV (KMG-IV): sequencing the most valuable type-strain genomes for metagenomic binning, comparative biology and taxonomic classification.</title>
        <authorList>
            <person name="Goeker M."/>
        </authorList>
    </citation>
    <scope>NUCLEOTIDE SEQUENCE [LARGE SCALE GENOMIC DNA]</scope>
    <source>
        <strain evidence="1 2">DSM 25079</strain>
    </source>
</reference>
<dbReference type="RefSeq" id="WP_246350244.1">
    <property type="nucleotide sequence ID" value="NZ_JACIJC010000001.1"/>
</dbReference>
<proteinExistence type="predicted"/>
<dbReference type="AlphaFoldDB" id="A0A7W9AFN5"/>
<dbReference type="EMBL" id="JACIJC010000001">
    <property type="protein sequence ID" value="MBB5684657.1"/>
    <property type="molecule type" value="Genomic_DNA"/>
</dbReference>
<dbReference type="Proteomes" id="UP000549617">
    <property type="component" value="Unassembled WGS sequence"/>
</dbReference>
<keyword evidence="2" id="KW-1185">Reference proteome</keyword>
<accession>A0A7W9AFN5</accession>
<evidence type="ECO:0000313" key="2">
    <source>
        <dbReference type="Proteomes" id="UP000549617"/>
    </source>
</evidence>
<protein>
    <submittedName>
        <fullName evidence="1">Uncharacterized protein</fullName>
    </submittedName>
</protein>